<dbReference type="InterPro" id="IPR038726">
    <property type="entry name" value="PDDEXK_AddAB-type"/>
</dbReference>
<organism evidence="2 3">
    <name type="scientific">Noviherbaspirillum autotrophicum</name>
    <dbReference type="NCBI Taxonomy" id="709839"/>
    <lineage>
        <taxon>Bacteria</taxon>
        <taxon>Pseudomonadati</taxon>
        <taxon>Pseudomonadota</taxon>
        <taxon>Betaproteobacteria</taxon>
        <taxon>Burkholderiales</taxon>
        <taxon>Oxalobacteraceae</taxon>
        <taxon>Noviherbaspirillum</taxon>
    </lineage>
</organism>
<evidence type="ECO:0000259" key="1">
    <source>
        <dbReference type="Pfam" id="PF12705"/>
    </source>
</evidence>
<keyword evidence="2" id="KW-0067">ATP-binding</keyword>
<dbReference type="OrthoDB" id="9761147at2"/>
<dbReference type="SUPFAM" id="SSF52540">
    <property type="entry name" value="P-loop containing nucleoside triphosphate hydrolases"/>
    <property type="match status" value="1"/>
</dbReference>
<dbReference type="InterPro" id="IPR011604">
    <property type="entry name" value="PDDEXK-like_dom_sf"/>
</dbReference>
<evidence type="ECO:0000313" key="2">
    <source>
        <dbReference type="EMBL" id="KIF80407.1"/>
    </source>
</evidence>
<keyword evidence="2" id="KW-0347">Helicase</keyword>
<dbReference type="Gene3D" id="3.90.320.10">
    <property type="match status" value="1"/>
</dbReference>
<gene>
    <name evidence="2" type="ORF">TSA66_05565</name>
</gene>
<evidence type="ECO:0000313" key="3">
    <source>
        <dbReference type="Proteomes" id="UP000031572"/>
    </source>
</evidence>
<dbReference type="AlphaFoldDB" id="A0A0C1YIW8"/>
<dbReference type="RefSeq" id="WP_040039315.1">
    <property type="nucleotide sequence ID" value="NZ_JWJG01000028.1"/>
</dbReference>
<dbReference type="InterPro" id="IPR027417">
    <property type="entry name" value="P-loop_NTPase"/>
</dbReference>
<dbReference type="GO" id="GO:0004386">
    <property type="term" value="F:helicase activity"/>
    <property type="evidence" value="ECO:0007669"/>
    <property type="project" value="UniProtKB-KW"/>
</dbReference>
<accession>A0A0C1YIW8</accession>
<keyword evidence="2" id="KW-0547">Nucleotide-binding</keyword>
<feature type="domain" description="PD-(D/E)XK endonuclease-like" evidence="1">
    <location>
        <begin position="640"/>
        <end position="891"/>
    </location>
</feature>
<dbReference type="EMBL" id="JWJG01000028">
    <property type="protein sequence ID" value="KIF80407.1"/>
    <property type="molecule type" value="Genomic_DNA"/>
</dbReference>
<comment type="caution">
    <text evidence="2">The sequence shown here is derived from an EMBL/GenBank/DDBJ whole genome shotgun (WGS) entry which is preliminary data.</text>
</comment>
<reference evidence="2 3" key="1">
    <citation type="submission" date="2014-12" db="EMBL/GenBank/DDBJ databases">
        <title>Denitrispirillum autotrophicum gen. nov., sp. nov., Denitrifying, Facultatively Autotrophic Bacteria Isolated from Rice Paddy Soil.</title>
        <authorList>
            <person name="Ishii S."/>
            <person name="Ashida N."/>
            <person name="Ohno H."/>
            <person name="Otsuka S."/>
            <person name="Yokota A."/>
            <person name="Senoo K."/>
        </authorList>
    </citation>
    <scope>NUCLEOTIDE SEQUENCE [LARGE SCALE GENOMIC DNA]</scope>
    <source>
        <strain evidence="2 3">TSA66</strain>
    </source>
</reference>
<dbReference type="STRING" id="709839.TSA66_05565"/>
<dbReference type="Pfam" id="PF12705">
    <property type="entry name" value="PDDEXK_1"/>
    <property type="match status" value="1"/>
</dbReference>
<name>A0A0C1YIW8_9BURK</name>
<keyword evidence="3" id="KW-1185">Reference proteome</keyword>
<keyword evidence="2" id="KW-0378">Hydrolase</keyword>
<protein>
    <submittedName>
        <fullName evidence="2">Helicase I</fullName>
    </submittedName>
</protein>
<sequence>MLHDPLLIPPSADFWPLVARAILGSGLLPPHANACDLSAVRVLVPGFVHAQQLKSALSAELRRPFIAPRIITLAAWIDMLPPDPATPPVAPASERMMSLYAELRQHGWLKKLFTARRNTDLLPLAQTLLTLFDELTRALVPSMQLSAEAPDERWQAALAQLPVPARNMVSDEAQLVWTLWKSQLDANDPVAFCHRQMMRLAAHATEPLIWISPVIPDTYHQAFLEAYAQRLPVLPITLDWRAAAVAPVYAAAWGEMLEGGLAEQAHHAAEAPAGVSLCAAGSLEEEAQRGAQIILGWLQSGKNRIAIIAQDRVVARRIRALLERAQVFVSDETGWKLSTTRAAAAVAALLDVVTTRAETVVLLDLLKSPFLFAHLPDKGERVMAIEHALRRFNVLGGWEAADAVLRDEQAAREILREVARQAALFAGRKTLGEWAELTSGVMEALGMREALQHDAAGVQVVALLDTLTQDAESMHQPFSFSEWRAFLGLQMELAPFVPSDFDRRVVMLQLNGAQLRCFDAVLMVGADADHLPSRLDEMLFFANAVRRELGLPTREMRQRQQLRDFAELLSVSPEVVLSWQAYKNGEPNPVSSWVERLQLSLERAGRATVPMRAVHLEPHALRCAPPTMPAPAAPQLVPRRLSASGYNSLVACPYQFFATRMLGLDGLGELSDMPEKRDYGDWLHEILLQYHEAVRDRKSVPAARESLLREISEQVFGQALDRSAAALGYYARWQKVIPAYLAWANERESQGWQFVVGEQQFQKTLSWEGGQITLHGCVDRIDENADGERAILDYKTRNMQSLRDKAKESDDHQLAFYGVLSDVPVAAAHYVALEVSKDKTGDAAAPNYGEWQSLLEAQIVSNIRAIGQGAPLPAAGIERICVYCEVRGLCRKGAW</sequence>
<dbReference type="Proteomes" id="UP000031572">
    <property type="component" value="Unassembled WGS sequence"/>
</dbReference>
<proteinExistence type="predicted"/>